<dbReference type="InterPro" id="IPR000310">
    <property type="entry name" value="Orn/Lys/Arg_deCO2ase_major_dom"/>
</dbReference>
<gene>
    <name evidence="4" type="ORF">IAC76_06700</name>
</gene>
<evidence type="ECO:0000256" key="1">
    <source>
        <dbReference type="ARBA" id="ARBA00001933"/>
    </source>
</evidence>
<dbReference type="Proteomes" id="UP000823632">
    <property type="component" value="Unassembled WGS sequence"/>
</dbReference>
<sequence length="345" mass="38560">MSLVSLLKKKGRNTLFTTPSHSQRFFIYHKLRNLYKYDISETDTHNPQTALELAQKNAAKIYGTKSTSFLLNGSSSGIIAAVLACVNKDDNVLIWDNAHPCHKNAVRLAGANPIYYTISKNADWDIYEKTQPELIDSILKTSTIKAVIITSPSYEGVVSDIKAIKNLCTKYGVYLIVDEAHGALYPFSDNLPESAVKIADFTIQSLHKTAGGLNPTALLHCNCDIDVTEALSLITTTSPSYPMLASIEKNINYLNSKQGKKEIEKLIAEIKILQQTCSNIEFYGDDITKILIKCDKYSGFELSERLFNKYRIEDERTNSKSTMLLCGIGTDKTKLRRLEKALKNL</sequence>
<dbReference type="GO" id="GO:0008483">
    <property type="term" value="F:transaminase activity"/>
    <property type="evidence" value="ECO:0007669"/>
    <property type="project" value="UniProtKB-KW"/>
</dbReference>
<dbReference type="EMBL" id="JADIND010000146">
    <property type="protein sequence ID" value="MBO8431061.1"/>
    <property type="molecule type" value="Genomic_DNA"/>
</dbReference>
<keyword evidence="2" id="KW-0663">Pyridoxal phosphate</keyword>
<reference evidence="4" key="2">
    <citation type="journal article" date="2021" name="PeerJ">
        <title>Extensive microbial diversity within the chicken gut microbiome revealed by metagenomics and culture.</title>
        <authorList>
            <person name="Gilroy R."/>
            <person name="Ravi A."/>
            <person name="Getino M."/>
            <person name="Pursley I."/>
            <person name="Horton D.L."/>
            <person name="Alikhan N.F."/>
            <person name="Baker D."/>
            <person name="Gharbi K."/>
            <person name="Hall N."/>
            <person name="Watson M."/>
            <person name="Adriaenssens E.M."/>
            <person name="Foster-Nyarko E."/>
            <person name="Jarju S."/>
            <person name="Secka A."/>
            <person name="Antonio M."/>
            <person name="Oren A."/>
            <person name="Chaudhuri R.R."/>
            <person name="La Ragione R."/>
            <person name="Hildebrand F."/>
            <person name="Pallen M.J."/>
        </authorList>
    </citation>
    <scope>NUCLEOTIDE SEQUENCE</scope>
    <source>
        <strain evidence="4">10192</strain>
    </source>
</reference>
<comment type="cofactor">
    <cofactor evidence="1">
        <name>pyridoxal 5'-phosphate</name>
        <dbReference type="ChEBI" id="CHEBI:597326"/>
    </cofactor>
</comment>
<feature type="domain" description="Orn/Lys/Arg decarboxylases family 1 pyridoxal-P attachment site" evidence="3">
    <location>
        <begin position="25"/>
        <end position="277"/>
    </location>
</feature>
<evidence type="ECO:0000313" key="4">
    <source>
        <dbReference type="EMBL" id="MBO8431061.1"/>
    </source>
</evidence>
<accession>A0A9D9GZT6</accession>
<protein>
    <submittedName>
        <fullName evidence="4">Aminotransferase class I/II-fold pyridoxal phosphate-dependent enzyme</fullName>
    </submittedName>
</protein>
<dbReference type="Pfam" id="PF01276">
    <property type="entry name" value="OKR_DC_1"/>
    <property type="match status" value="1"/>
</dbReference>
<dbReference type="InterPro" id="IPR015424">
    <property type="entry name" value="PyrdxlP-dep_Trfase"/>
</dbReference>
<proteinExistence type="predicted"/>
<dbReference type="PANTHER" id="PTHR43277:SF4">
    <property type="entry name" value="ARGININE DECARBOXYLASE"/>
    <property type="match status" value="1"/>
</dbReference>
<evidence type="ECO:0000259" key="3">
    <source>
        <dbReference type="Pfam" id="PF01276"/>
    </source>
</evidence>
<evidence type="ECO:0000256" key="2">
    <source>
        <dbReference type="ARBA" id="ARBA00022898"/>
    </source>
</evidence>
<dbReference type="SUPFAM" id="SSF53383">
    <property type="entry name" value="PLP-dependent transferases"/>
    <property type="match status" value="1"/>
</dbReference>
<evidence type="ECO:0000313" key="5">
    <source>
        <dbReference type="Proteomes" id="UP000823632"/>
    </source>
</evidence>
<organism evidence="4 5">
    <name type="scientific">Candidatus Scatousia excrementipullorum</name>
    <dbReference type="NCBI Taxonomy" id="2840936"/>
    <lineage>
        <taxon>Bacteria</taxon>
        <taxon>Candidatus Scatousia</taxon>
    </lineage>
</organism>
<dbReference type="InterPro" id="IPR015421">
    <property type="entry name" value="PyrdxlP-dep_Trfase_major"/>
</dbReference>
<keyword evidence="4" id="KW-0032">Aminotransferase</keyword>
<comment type="caution">
    <text evidence="4">The sequence shown here is derived from an EMBL/GenBank/DDBJ whole genome shotgun (WGS) entry which is preliminary data.</text>
</comment>
<dbReference type="PANTHER" id="PTHR43277">
    <property type="entry name" value="ARGININE DECARBOXYLASE"/>
    <property type="match status" value="1"/>
</dbReference>
<name>A0A9D9GZT6_9BACT</name>
<dbReference type="AlphaFoldDB" id="A0A9D9GZT6"/>
<reference evidence="4" key="1">
    <citation type="submission" date="2020-10" db="EMBL/GenBank/DDBJ databases">
        <authorList>
            <person name="Gilroy R."/>
        </authorList>
    </citation>
    <scope>NUCLEOTIDE SEQUENCE</scope>
    <source>
        <strain evidence="4">10192</strain>
    </source>
</reference>
<dbReference type="Gene3D" id="3.40.640.10">
    <property type="entry name" value="Type I PLP-dependent aspartate aminotransferase-like (Major domain)"/>
    <property type="match status" value="1"/>
</dbReference>
<keyword evidence="4" id="KW-0808">Transferase</keyword>
<dbReference type="InterPro" id="IPR052357">
    <property type="entry name" value="Orn_Lys_Arg_decarboxylase-I"/>
</dbReference>